<dbReference type="NCBIfam" id="TIGR00413">
    <property type="entry name" value="rlpA"/>
    <property type="match status" value="1"/>
</dbReference>
<keyword evidence="2 3" id="KW-0961">Cell wall biogenesis/degradation</keyword>
<dbReference type="InterPro" id="IPR034718">
    <property type="entry name" value="RlpA"/>
</dbReference>
<evidence type="ECO:0000256" key="5">
    <source>
        <dbReference type="SAM" id="SignalP"/>
    </source>
</evidence>
<protein>
    <recommendedName>
        <fullName evidence="3">Probable endolytic peptidoglycan transglycosylase RlpA</fullName>
        <ecNumber evidence="3">4.2.2.-</ecNumber>
    </recommendedName>
</protein>
<proteinExistence type="inferred from homology"/>
<gene>
    <name evidence="3" type="primary">rlpA</name>
    <name evidence="7" type="ORF">ENV38_04830</name>
</gene>
<dbReference type="PANTHER" id="PTHR34183">
    <property type="entry name" value="ENDOLYTIC PEPTIDOGLYCAN TRANSGLYCOSYLASE RLPA"/>
    <property type="match status" value="1"/>
</dbReference>
<dbReference type="GO" id="GO:0000270">
    <property type="term" value="P:peptidoglycan metabolic process"/>
    <property type="evidence" value="ECO:0007669"/>
    <property type="project" value="UniProtKB-UniRule"/>
</dbReference>
<dbReference type="CDD" id="cd22268">
    <property type="entry name" value="DPBB_RlpA-like"/>
    <property type="match status" value="1"/>
</dbReference>
<dbReference type="GO" id="GO:0071555">
    <property type="term" value="P:cell wall organization"/>
    <property type="evidence" value="ECO:0007669"/>
    <property type="project" value="UniProtKB-KW"/>
</dbReference>
<keyword evidence="1 3" id="KW-0456">Lyase</keyword>
<feature type="domain" description="RlpA-like protein double-psi beta-barrel" evidence="6">
    <location>
        <begin position="32"/>
        <end position="120"/>
    </location>
</feature>
<comment type="caution">
    <text evidence="7">The sequence shown here is derived from an EMBL/GenBank/DDBJ whole genome shotgun (WGS) entry which is preliminary data.</text>
</comment>
<keyword evidence="3" id="KW-0564">Palmitate</keyword>
<dbReference type="InterPro" id="IPR036908">
    <property type="entry name" value="RlpA-like_sf"/>
</dbReference>
<dbReference type="Pfam" id="PF03330">
    <property type="entry name" value="DPBB_1"/>
    <property type="match status" value="1"/>
</dbReference>
<dbReference type="HAMAP" id="MF_02071">
    <property type="entry name" value="RlpA"/>
    <property type="match status" value="1"/>
</dbReference>
<dbReference type="AlphaFoldDB" id="A0A7V3KNZ7"/>
<evidence type="ECO:0000256" key="4">
    <source>
        <dbReference type="RuleBase" id="RU003495"/>
    </source>
</evidence>
<dbReference type="InterPro" id="IPR009009">
    <property type="entry name" value="RlpA-like_DPBB"/>
</dbReference>
<sequence length="127" mass="14036">MISFKTSPLIFIAILLLASACAPRIKPKTFTQVGYASYYGKEFKGRKTASGERYDPGKLTAAHPTLPFNTYVKVTNLENGKSVVVRINDRGPHKKGRIVDLSEKAAEILDMKTKGTVLVRLEVVAWP</sequence>
<keyword evidence="3" id="KW-0449">Lipoprotein</keyword>
<comment type="similarity">
    <text evidence="3 4">Belongs to the RlpA family.</text>
</comment>
<evidence type="ECO:0000256" key="2">
    <source>
        <dbReference type="ARBA" id="ARBA00023316"/>
    </source>
</evidence>
<dbReference type="PANTHER" id="PTHR34183:SF1">
    <property type="entry name" value="ENDOLYTIC PEPTIDOGLYCAN TRANSGLYCOSYLASE RLPA"/>
    <property type="match status" value="1"/>
</dbReference>
<dbReference type="Gene3D" id="2.40.40.10">
    <property type="entry name" value="RlpA-like domain"/>
    <property type="match status" value="1"/>
</dbReference>
<organism evidence="7">
    <name type="scientific">candidate division WOR-3 bacterium</name>
    <dbReference type="NCBI Taxonomy" id="2052148"/>
    <lineage>
        <taxon>Bacteria</taxon>
        <taxon>Bacteria division WOR-3</taxon>
    </lineage>
</organism>
<reference evidence="7" key="1">
    <citation type="journal article" date="2020" name="mSystems">
        <title>Genome- and Community-Level Interaction Insights into Carbon Utilization and Element Cycling Functions of Hydrothermarchaeota in Hydrothermal Sediment.</title>
        <authorList>
            <person name="Zhou Z."/>
            <person name="Liu Y."/>
            <person name="Xu W."/>
            <person name="Pan J."/>
            <person name="Luo Z.H."/>
            <person name="Li M."/>
        </authorList>
    </citation>
    <scope>NUCLEOTIDE SEQUENCE [LARGE SCALE GENOMIC DNA]</scope>
    <source>
        <strain evidence="7">SpSt-754</strain>
    </source>
</reference>
<dbReference type="GO" id="GO:0008932">
    <property type="term" value="F:lytic endotransglycosylase activity"/>
    <property type="evidence" value="ECO:0007669"/>
    <property type="project" value="UniProtKB-UniRule"/>
</dbReference>
<keyword evidence="5" id="KW-0732">Signal</keyword>
<accession>A0A7V3KNZ7</accession>
<name>A0A7V3KNZ7_UNCW3</name>
<feature type="signal peptide" evidence="5">
    <location>
        <begin position="1"/>
        <end position="20"/>
    </location>
</feature>
<evidence type="ECO:0000256" key="3">
    <source>
        <dbReference type="HAMAP-Rule" id="MF_02071"/>
    </source>
</evidence>
<evidence type="ECO:0000313" key="7">
    <source>
        <dbReference type="EMBL" id="HGB36211.1"/>
    </source>
</evidence>
<evidence type="ECO:0000259" key="6">
    <source>
        <dbReference type="Pfam" id="PF03330"/>
    </source>
</evidence>
<dbReference type="EMBL" id="DTGD01000177">
    <property type="protein sequence ID" value="HGB36211.1"/>
    <property type="molecule type" value="Genomic_DNA"/>
</dbReference>
<dbReference type="GO" id="GO:0005886">
    <property type="term" value="C:plasma membrane"/>
    <property type="evidence" value="ECO:0007669"/>
    <property type="project" value="UniProtKB-SubCell"/>
</dbReference>
<dbReference type="PROSITE" id="PS51257">
    <property type="entry name" value="PROKAR_LIPOPROTEIN"/>
    <property type="match status" value="1"/>
</dbReference>
<feature type="chain" id="PRO_5031634515" description="Probable endolytic peptidoglycan transglycosylase RlpA" evidence="5">
    <location>
        <begin position="21"/>
        <end position="127"/>
    </location>
</feature>
<dbReference type="SUPFAM" id="SSF50685">
    <property type="entry name" value="Barwin-like endoglucanases"/>
    <property type="match status" value="1"/>
</dbReference>
<comment type="function">
    <text evidence="3">Lytic transglycosylase with a strong preference for naked glycan strands that lack stem peptides.</text>
</comment>
<keyword evidence="3" id="KW-0472">Membrane</keyword>
<evidence type="ECO:0000256" key="1">
    <source>
        <dbReference type="ARBA" id="ARBA00023239"/>
    </source>
</evidence>
<dbReference type="EC" id="4.2.2.-" evidence="3"/>
<keyword evidence="3" id="KW-1003">Cell membrane</keyword>
<dbReference type="InterPro" id="IPR012997">
    <property type="entry name" value="RplA"/>
</dbReference>
<comment type="subcellular location">
    <subcellularLocation>
        <location evidence="3">Cell membrane</location>
        <topology evidence="3">Lipid-anchor</topology>
    </subcellularLocation>
</comment>